<proteinExistence type="predicted"/>
<dbReference type="EMBL" id="MFSR01000016">
    <property type="protein sequence ID" value="OGI40837.1"/>
    <property type="molecule type" value="Genomic_DNA"/>
</dbReference>
<keyword evidence="3" id="KW-0804">Transcription</keyword>
<dbReference type="PANTHER" id="PTHR44688:SF16">
    <property type="entry name" value="DNA-BINDING TRANSCRIPTIONAL ACTIVATOR DEVR_DOSR"/>
    <property type="match status" value="1"/>
</dbReference>
<evidence type="ECO:0000259" key="4">
    <source>
        <dbReference type="PROSITE" id="PS50043"/>
    </source>
</evidence>
<evidence type="ECO:0000256" key="1">
    <source>
        <dbReference type="ARBA" id="ARBA00023015"/>
    </source>
</evidence>
<accession>A0A1F6T6S4</accession>
<dbReference type="PANTHER" id="PTHR44688">
    <property type="entry name" value="DNA-BINDING TRANSCRIPTIONAL ACTIVATOR DEVR_DOSR"/>
    <property type="match status" value="1"/>
</dbReference>
<dbReference type="CDD" id="cd06170">
    <property type="entry name" value="LuxR_C_like"/>
    <property type="match status" value="1"/>
</dbReference>
<dbReference type="GO" id="GO:0006355">
    <property type="term" value="P:regulation of DNA-templated transcription"/>
    <property type="evidence" value="ECO:0007669"/>
    <property type="project" value="InterPro"/>
</dbReference>
<dbReference type="GO" id="GO:0003677">
    <property type="term" value="F:DNA binding"/>
    <property type="evidence" value="ECO:0007669"/>
    <property type="project" value="UniProtKB-KW"/>
</dbReference>
<feature type="domain" description="HTH luxR-type" evidence="4">
    <location>
        <begin position="133"/>
        <end position="198"/>
    </location>
</feature>
<protein>
    <recommendedName>
        <fullName evidence="4">HTH luxR-type domain-containing protein</fullName>
    </recommendedName>
</protein>
<evidence type="ECO:0000313" key="6">
    <source>
        <dbReference type="Proteomes" id="UP000179334"/>
    </source>
</evidence>
<gene>
    <name evidence="5" type="ORF">A2V91_06340</name>
</gene>
<organism evidence="5 6">
    <name type="scientific">Candidatus Muproteobacteria bacterium RBG_16_64_10</name>
    <dbReference type="NCBI Taxonomy" id="1817757"/>
    <lineage>
        <taxon>Bacteria</taxon>
        <taxon>Pseudomonadati</taxon>
        <taxon>Pseudomonadota</taxon>
        <taxon>Candidatus Muproteobacteria</taxon>
    </lineage>
</organism>
<evidence type="ECO:0000256" key="2">
    <source>
        <dbReference type="ARBA" id="ARBA00023125"/>
    </source>
</evidence>
<dbReference type="InterPro" id="IPR036388">
    <property type="entry name" value="WH-like_DNA-bd_sf"/>
</dbReference>
<dbReference type="Gene3D" id="1.10.10.10">
    <property type="entry name" value="Winged helix-like DNA-binding domain superfamily/Winged helix DNA-binding domain"/>
    <property type="match status" value="1"/>
</dbReference>
<dbReference type="PROSITE" id="PS50043">
    <property type="entry name" value="HTH_LUXR_2"/>
    <property type="match status" value="1"/>
</dbReference>
<dbReference type="InterPro" id="IPR016032">
    <property type="entry name" value="Sig_transdc_resp-reg_C-effctor"/>
</dbReference>
<comment type="caution">
    <text evidence="5">The sequence shown here is derived from an EMBL/GenBank/DDBJ whole genome shotgun (WGS) entry which is preliminary data.</text>
</comment>
<name>A0A1F6T6S4_9PROT</name>
<dbReference type="PRINTS" id="PR00038">
    <property type="entry name" value="HTHLUXR"/>
</dbReference>
<evidence type="ECO:0000313" key="5">
    <source>
        <dbReference type="EMBL" id="OGI40837.1"/>
    </source>
</evidence>
<dbReference type="Pfam" id="PF00196">
    <property type="entry name" value="GerE"/>
    <property type="match status" value="1"/>
</dbReference>
<sequence length="200" mass="22445">MTSLHEIFLHTTDAVFATDATHRIIYQNEAFDRICPHAAGRRCYEALCGQTLDGKRYCSPGCPVASAMLQHKAVNDFDLVVPQPNGEALFVNIGACAVSRELRPVSALFILRPINVQRFAERVANTVNGHSQPAPEMERLTKRERTVLHLLSEGYGTRKLARELQVSPVTVRNHIRSLLQKLSVHSRAEAVSYAYRKHLM</sequence>
<keyword evidence="1" id="KW-0805">Transcription regulation</keyword>
<reference evidence="5 6" key="1">
    <citation type="journal article" date="2016" name="Nat. Commun.">
        <title>Thousands of microbial genomes shed light on interconnected biogeochemical processes in an aquifer system.</title>
        <authorList>
            <person name="Anantharaman K."/>
            <person name="Brown C.T."/>
            <person name="Hug L.A."/>
            <person name="Sharon I."/>
            <person name="Castelle C.J."/>
            <person name="Probst A.J."/>
            <person name="Thomas B.C."/>
            <person name="Singh A."/>
            <person name="Wilkins M.J."/>
            <person name="Karaoz U."/>
            <person name="Brodie E.L."/>
            <person name="Williams K.H."/>
            <person name="Hubbard S.S."/>
            <person name="Banfield J.F."/>
        </authorList>
    </citation>
    <scope>NUCLEOTIDE SEQUENCE [LARGE SCALE GENOMIC DNA]</scope>
</reference>
<dbReference type="InterPro" id="IPR000792">
    <property type="entry name" value="Tscrpt_reg_LuxR_C"/>
</dbReference>
<dbReference type="Proteomes" id="UP000179334">
    <property type="component" value="Unassembled WGS sequence"/>
</dbReference>
<evidence type="ECO:0000256" key="3">
    <source>
        <dbReference type="ARBA" id="ARBA00023163"/>
    </source>
</evidence>
<keyword evidence="2" id="KW-0238">DNA-binding</keyword>
<dbReference type="SUPFAM" id="SSF46894">
    <property type="entry name" value="C-terminal effector domain of the bipartite response regulators"/>
    <property type="match status" value="1"/>
</dbReference>
<dbReference type="AlphaFoldDB" id="A0A1F6T6S4"/>
<dbReference type="SMART" id="SM00421">
    <property type="entry name" value="HTH_LUXR"/>
    <property type="match status" value="1"/>
</dbReference>